<gene>
    <name evidence="2" type="ORF">K491DRAFT_662362</name>
</gene>
<protein>
    <submittedName>
        <fullName evidence="2">HET-domain-containing protein</fullName>
    </submittedName>
</protein>
<dbReference type="Proteomes" id="UP000799324">
    <property type="component" value="Unassembled WGS sequence"/>
</dbReference>
<name>A0A6A6T238_9PLEO</name>
<dbReference type="Pfam" id="PF06985">
    <property type="entry name" value="HET"/>
    <property type="match status" value="1"/>
</dbReference>
<evidence type="ECO:0000313" key="2">
    <source>
        <dbReference type="EMBL" id="KAF2653191.1"/>
    </source>
</evidence>
<dbReference type="InterPro" id="IPR010730">
    <property type="entry name" value="HET"/>
</dbReference>
<proteinExistence type="predicted"/>
<reference evidence="2" key="1">
    <citation type="journal article" date="2020" name="Stud. Mycol.">
        <title>101 Dothideomycetes genomes: a test case for predicting lifestyles and emergence of pathogens.</title>
        <authorList>
            <person name="Haridas S."/>
            <person name="Albert R."/>
            <person name="Binder M."/>
            <person name="Bloem J."/>
            <person name="Labutti K."/>
            <person name="Salamov A."/>
            <person name="Andreopoulos B."/>
            <person name="Baker S."/>
            <person name="Barry K."/>
            <person name="Bills G."/>
            <person name="Bluhm B."/>
            <person name="Cannon C."/>
            <person name="Castanera R."/>
            <person name="Culley D."/>
            <person name="Daum C."/>
            <person name="Ezra D."/>
            <person name="Gonzalez J."/>
            <person name="Henrissat B."/>
            <person name="Kuo A."/>
            <person name="Liang C."/>
            <person name="Lipzen A."/>
            <person name="Lutzoni F."/>
            <person name="Magnuson J."/>
            <person name="Mondo S."/>
            <person name="Nolan M."/>
            <person name="Ohm R."/>
            <person name="Pangilinan J."/>
            <person name="Park H.-J."/>
            <person name="Ramirez L."/>
            <person name="Alfaro M."/>
            <person name="Sun H."/>
            <person name="Tritt A."/>
            <person name="Yoshinaga Y."/>
            <person name="Zwiers L.-H."/>
            <person name="Turgeon B."/>
            <person name="Goodwin S."/>
            <person name="Spatafora J."/>
            <person name="Crous P."/>
            <person name="Grigoriev I."/>
        </authorList>
    </citation>
    <scope>NUCLEOTIDE SEQUENCE</scope>
    <source>
        <strain evidence="2">CBS 122681</strain>
    </source>
</reference>
<feature type="domain" description="Heterokaryon incompatibility" evidence="1">
    <location>
        <begin position="62"/>
        <end position="169"/>
    </location>
</feature>
<dbReference type="EMBL" id="MU004385">
    <property type="protein sequence ID" value="KAF2653191.1"/>
    <property type="molecule type" value="Genomic_DNA"/>
</dbReference>
<dbReference type="AlphaFoldDB" id="A0A6A6T238"/>
<dbReference type="PANTHER" id="PTHR33112:SF9">
    <property type="entry name" value="HETEROKARYON INCOMPATIBILITY DOMAIN-CONTAINING PROTEIN"/>
    <property type="match status" value="1"/>
</dbReference>
<evidence type="ECO:0000313" key="3">
    <source>
        <dbReference type="Proteomes" id="UP000799324"/>
    </source>
</evidence>
<keyword evidence="3" id="KW-1185">Reference proteome</keyword>
<organism evidence="2 3">
    <name type="scientific">Lophiostoma macrostomum CBS 122681</name>
    <dbReference type="NCBI Taxonomy" id="1314788"/>
    <lineage>
        <taxon>Eukaryota</taxon>
        <taxon>Fungi</taxon>
        <taxon>Dikarya</taxon>
        <taxon>Ascomycota</taxon>
        <taxon>Pezizomycotina</taxon>
        <taxon>Dothideomycetes</taxon>
        <taxon>Pleosporomycetidae</taxon>
        <taxon>Pleosporales</taxon>
        <taxon>Lophiostomataceae</taxon>
        <taxon>Lophiostoma</taxon>
    </lineage>
</organism>
<sequence length="379" mass="43457">MLPVPTLTTWASQAKKWLNHCLLTHPSHRSHAARDMPTRIIVVGDEHHLPYIHETGRQQGHWVSLSYVWGQKPWSITKLSNYEARKEEIVMDDLPKTIRDAVIMTRALGIQHLWIDALCIVQDSILDWERESANMCAVYANAILTIAAMDSPDSYSGLLTFNLRTTTRIETATSKKILTTRGWTMQELALSPRILWCQNTELAWSCALETACECTHEPRGRQREDLRFFNLNYSDVVHYDASDLVRWWMDLIQVYTDKQLTNSTDRLPALAGIAAFVQEMYGIRYLCGVWDCSWTFTRKTPHQRLPALSIGDRSITRLHYCEHRRVRDPRFEAVSCISRQLFWGGSSMTKDPLLYRPSYNTSQAGPSGASSVESSFSTI</sequence>
<dbReference type="OrthoDB" id="3486565at2759"/>
<evidence type="ECO:0000259" key="1">
    <source>
        <dbReference type="Pfam" id="PF06985"/>
    </source>
</evidence>
<dbReference type="PANTHER" id="PTHR33112">
    <property type="entry name" value="DOMAIN PROTEIN, PUTATIVE-RELATED"/>
    <property type="match status" value="1"/>
</dbReference>
<accession>A0A6A6T238</accession>